<gene>
    <name evidence="3" type="ORF">ATL45_4950</name>
    <name evidence="4" type="ORF">SAMN05421805_106225</name>
</gene>
<dbReference type="RefSeq" id="WP_143121673.1">
    <property type="nucleotide sequence ID" value="NZ_FOUP01000006.1"/>
</dbReference>
<reference evidence="3 6" key="2">
    <citation type="submission" date="2018-10" db="EMBL/GenBank/DDBJ databases">
        <title>Sequencing the genomes of 1000 actinobacteria strains.</title>
        <authorList>
            <person name="Klenk H.-P."/>
        </authorList>
    </citation>
    <scope>NUCLEOTIDE SEQUENCE [LARGE SCALE GENOMIC DNA]</scope>
    <source>
        <strain evidence="3 6">DSM 45119</strain>
    </source>
</reference>
<proteinExistence type="predicted"/>
<accession>A0A1I5BDM1</accession>
<evidence type="ECO:0000313" key="3">
    <source>
        <dbReference type="EMBL" id="RKT86572.1"/>
    </source>
</evidence>
<dbReference type="EMBL" id="FOUP01000006">
    <property type="protein sequence ID" value="SFN72828.1"/>
    <property type="molecule type" value="Genomic_DNA"/>
</dbReference>
<evidence type="ECO:0000313" key="6">
    <source>
        <dbReference type="Proteomes" id="UP000270697"/>
    </source>
</evidence>
<evidence type="ECO:0000256" key="2">
    <source>
        <dbReference type="SAM" id="SignalP"/>
    </source>
</evidence>
<evidence type="ECO:0000256" key="1">
    <source>
        <dbReference type="SAM" id="MobiDB-lite"/>
    </source>
</evidence>
<evidence type="ECO:0000313" key="5">
    <source>
        <dbReference type="Proteomes" id="UP000199398"/>
    </source>
</evidence>
<organism evidence="4 5">
    <name type="scientific">Saccharopolyspora antimicrobica</name>
    <dbReference type="NCBI Taxonomy" id="455193"/>
    <lineage>
        <taxon>Bacteria</taxon>
        <taxon>Bacillati</taxon>
        <taxon>Actinomycetota</taxon>
        <taxon>Actinomycetes</taxon>
        <taxon>Pseudonocardiales</taxon>
        <taxon>Pseudonocardiaceae</taxon>
        <taxon>Saccharopolyspora</taxon>
    </lineage>
</organism>
<evidence type="ECO:0000313" key="4">
    <source>
        <dbReference type="EMBL" id="SFN72828.1"/>
    </source>
</evidence>
<keyword evidence="6" id="KW-1185">Reference proteome</keyword>
<feature type="signal peptide" evidence="2">
    <location>
        <begin position="1"/>
        <end position="22"/>
    </location>
</feature>
<dbReference type="STRING" id="455193.SAMN05421805_106225"/>
<dbReference type="AlphaFoldDB" id="A0A1I5BDM1"/>
<feature type="compositionally biased region" description="Basic and acidic residues" evidence="1">
    <location>
        <begin position="45"/>
        <end position="55"/>
    </location>
</feature>
<dbReference type="Proteomes" id="UP000199398">
    <property type="component" value="Unassembled WGS sequence"/>
</dbReference>
<keyword evidence="2" id="KW-0732">Signal</keyword>
<sequence length="125" mass="13977">MHSKVWRVTRAGLFLLLSIALAVLGPTQATGEGCSPPRWGPAETNETKENRDSEKLRERLPGVALNRRCGARAEARREPLPRVLQPAHGVEIRPRARILPNPGSDPYHEFMKLKHSPAVLQVVRH</sequence>
<name>A0A1I5BDM1_9PSEU</name>
<reference evidence="4 5" key="1">
    <citation type="submission" date="2016-10" db="EMBL/GenBank/DDBJ databases">
        <authorList>
            <person name="de Groot N.N."/>
        </authorList>
    </citation>
    <scope>NUCLEOTIDE SEQUENCE [LARGE SCALE GENOMIC DNA]</scope>
    <source>
        <strain evidence="4 5">CPCC 201259</strain>
    </source>
</reference>
<protein>
    <submittedName>
        <fullName evidence="4">Uncharacterized protein</fullName>
    </submittedName>
</protein>
<feature type="chain" id="PRO_5039471335" evidence="2">
    <location>
        <begin position="23"/>
        <end position="125"/>
    </location>
</feature>
<dbReference type="Proteomes" id="UP000270697">
    <property type="component" value="Unassembled WGS sequence"/>
</dbReference>
<feature type="region of interest" description="Disordered" evidence="1">
    <location>
        <begin position="28"/>
        <end position="55"/>
    </location>
</feature>
<dbReference type="EMBL" id="RBXX01000002">
    <property type="protein sequence ID" value="RKT86572.1"/>
    <property type="molecule type" value="Genomic_DNA"/>
</dbReference>
<dbReference type="OrthoDB" id="3692832at2"/>